<sequence length="185" mass="19286">MTALIEKFKLPLVLALVGIFFILAGLVSPRLGSPGEVKLTSSAPSVDSAGQKFKIDVSGSVNKPGVYPLSEGSRVEDALGAAGGLSASADSSWVAKNLNLAEKVKDGQKIYIPSRSEQVQAAETTGKVNLNSASSKDLEDLPGIGPATSAKIIKARPIGSVEELKTKKIVSASTYEKIKDLVSVY</sequence>
<dbReference type="AlphaFoldDB" id="A0A1G1WS47"/>
<dbReference type="Proteomes" id="UP000178068">
    <property type="component" value="Unassembled WGS sequence"/>
</dbReference>
<proteinExistence type="predicted"/>
<dbReference type="Pfam" id="PF10531">
    <property type="entry name" value="SLBB"/>
    <property type="match status" value="1"/>
</dbReference>
<evidence type="ECO:0000313" key="2">
    <source>
        <dbReference type="EMBL" id="OGY30504.1"/>
    </source>
</evidence>
<dbReference type="Gene3D" id="1.10.150.320">
    <property type="entry name" value="Photosystem II 12 kDa extrinsic protein"/>
    <property type="match status" value="1"/>
</dbReference>
<evidence type="ECO:0000313" key="3">
    <source>
        <dbReference type="Proteomes" id="UP000178068"/>
    </source>
</evidence>
<dbReference type="PANTHER" id="PTHR21180">
    <property type="entry name" value="ENDONUCLEASE/EXONUCLEASE/PHOSPHATASE FAMILY DOMAIN-CONTAINING PROTEIN 1"/>
    <property type="match status" value="1"/>
</dbReference>
<evidence type="ECO:0000259" key="1">
    <source>
        <dbReference type="Pfam" id="PF10531"/>
    </source>
</evidence>
<dbReference type="GO" id="GO:0015627">
    <property type="term" value="C:type II protein secretion system complex"/>
    <property type="evidence" value="ECO:0007669"/>
    <property type="project" value="TreeGrafter"/>
</dbReference>
<protein>
    <recommendedName>
        <fullName evidence="1">Soluble ligand binding domain-containing protein</fullName>
    </recommendedName>
</protein>
<dbReference type="Pfam" id="PF12836">
    <property type="entry name" value="HHH_3"/>
    <property type="match status" value="1"/>
</dbReference>
<dbReference type="PANTHER" id="PTHR21180:SF32">
    <property type="entry name" value="ENDONUCLEASE_EXONUCLEASE_PHOSPHATASE FAMILY DOMAIN-CONTAINING PROTEIN 1"/>
    <property type="match status" value="1"/>
</dbReference>
<gene>
    <name evidence="2" type="ORF">A3F35_01355</name>
</gene>
<dbReference type="GO" id="GO:0015628">
    <property type="term" value="P:protein secretion by the type II secretion system"/>
    <property type="evidence" value="ECO:0007669"/>
    <property type="project" value="TreeGrafter"/>
</dbReference>
<dbReference type="STRING" id="1802603.A3F35_01355"/>
<accession>A0A1G1WS47</accession>
<organism evidence="2 3">
    <name type="scientific">Candidatus Woykebacteria bacterium RIFCSPHIGHO2_12_FULL_45_10</name>
    <dbReference type="NCBI Taxonomy" id="1802603"/>
    <lineage>
        <taxon>Bacteria</taxon>
        <taxon>Candidatus Woykeibacteriota</taxon>
    </lineage>
</organism>
<dbReference type="SUPFAM" id="SSF81585">
    <property type="entry name" value="PsbU/PolX domain-like"/>
    <property type="match status" value="1"/>
</dbReference>
<comment type="caution">
    <text evidence="2">The sequence shown here is derived from an EMBL/GenBank/DDBJ whole genome shotgun (WGS) entry which is preliminary data.</text>
</comment>
<feature type="domain" description="Soluble ligand binding" evidence="1">
    <location>
        <begin position="55"/>
        <end position="112"/>
    </location>
</feature>
<dbReference type="InterPro" id="IPR019554">
    <property type="entry name" value="Soluble_ligand-bd"/>
</dbReference>
<dbReference type="InterPro" id="IPR051675">
    <property type="entry name" value="Endo/Exo/Phosphatase_dom_1"/>
</dbReference>
<name>A0A1G1WS47_9BACT</name>
<dbReference type="EMBL" id="MHCZ01000001">
    <property type="protein sequence ID" value="OGY30504.1"/>
    <property type="molecule type" value="Genomic_DNA"/>
</dbReference>
<reference evidence="2 3" key="1">
    <citation type="journal article" date="2016" name="Nat. Commun.">
        <title>Thousands of microbial genomes shed light on interconnected biogeochemical processes in an aquifer system.</title>
        <authorList>
            <person name="Anantharaman K."/>
            <person name="Brown C.T."/>
            <person name="Hug L.A."/>
            <person name="Sharon I."/>
            <person name="Castelle C.J."/>
            <person name="Probst A.J."/>
            <person name="Thomas B.C."/>
            <person name="Singh A."/>
            <person name="Wilkins M.J."/>
            <person name="Karaoz U."/>
            <person name="Brodie E.L."/>
            <person name="Williams K.H."/>
            <person name="Hubbard S.S."/>
            <person name="Banfield J.F."/>
        </authorList>
    </citation>
    <scope>NUCLEOTIDE SEQUENCE [LARGE SCALE GENOMIC DNA]</scope>
</reference>